<dbReference type="AlphaFoldDB" id="A0AAJ4A5D6"/>
<dbReference type="GO" id="GO:0020037">
    <property type="term" value="F:heme binding"/>
    <property type="evidence" value="ECO:0007669"/>
    <property type="project" value="InterPro"/>
</dbReference>
<accession>A0AAJ4A5D6</accession>
<dbReference type="SUPFAM" id="SSF46626">
    <property type="entry name" value="Cytochrome c"/>
    <property type="match status" value="1"/>
</dbReference>
<evidence type="ECO:0000256" key="4">
    <source>
        <dbReference type="PROSITE-ProRule" id="PRU00433"/>
    </source>
</evidence>
<dbReference type="Proteomes" id="UP000326061">
    <property type="component" value="Chromosome"/>
</dbReference>
<keyword evidence="1 4" id="KW-0349">Heme</keyword>
<name>A0AAJ4A5D6_9BACT</name>
<organism evidence="6 7">
    <name type="scientific">Sulfurimonas xiamenensis</name>
    <dbReference type="NCBI Taxonomy" id="2590021"/>
    <lineage>
        <taxon>Bacteria</taxon>
        <taxon>Pseudomonadati</taxon>
        <taxon>Campylobacterota</taxon>
        <taxon>Epsilonproteobacteria</taxon>
        <taxon>Campylobacterales</taxon>
        <taxon>Sulfurimonadaceae</taxon>
        <taxon>Sulfurimonas</taxon>
    </lineage>
</organism>
<dbReference type="KEGG" id="suln:FJR47_01620"/>
<dbReference type="InterPro" id="IPR036909">
    <property type="entry name" value="Cyt_c-like_dom_sf"/>
</dbReference>
<evidence type="ECO:0000256" key="3">
    <source>
        <dbReference type="ARBA" id="ARBA00023004"/>
    </source>
</evidence>
<keyword evidence="3 4" id="KW-0408">Iron</keyword>
<gene>
    <name evidence="6" type="ORF">FJR47_01620</name>
</gene>
<dbReference type="Gene3D" id="1.10.760.10">
    <property type="entry name" value="Cytochrome c-like domain"/>
    <property type="match status" value="1"/>
</dbReference>
<evidence type="ECO:0000313" key="6">
    <source>
        <dbReference type="EMBL" id="QFR44190.1"/>
    </source>
</evidence>
<dbReference type="GO" id="GO:0046872">
    <property type="term" value="F:metal ion binding"/>
    <property type="evidence" value="ECO:0007669"/>
    <property type="project" value="UniProtKB-KW"/>
</dbReference>
<dbReference type="InterPro" id="IPR009056">
    <property type="entry name" value="Cyt_c-like_dom"/>
</dbReference>
<dbReference type="PROSITE" id="PS51007">
    <property type="entry name" value="CYTC"/>
    <property type="match status" value="1"/>
</dbReference>
<evidence type="ECO:0000256" key="1">
    <source>
        <dbReference type="ARBA" id="ARBA00022617"/>
    </source>
</evidence>
<dbReference type="EMBL" id="CP041166">
    <property type="protein sequence ID" value="QFR44190.1"/>
    <property type="molecule type" value="Genomic_DNA"/>
</dbReference>
<evidence type="ECO:0000256" key="2">
    <source>
        <dbReference type="ARBA" id="ARBA00022723"/>
    </source>
</evidence>
<reference evidence="7" key="1">
    <citation type="submission" date="2019-06" db="EMBL/GenBank/DDBJ databases">
        <title>Sulfurimonas gotlandica sp. nov., a chemoautotrophic and psychrotolerant epsilonproteobacterium isolated from a pelagic redoxcline, and an emended description of the genus Sulfurimonas.</title>
        <authorList>
            <person name="Wang S."/>
            <person name="Jiang L."/>
            <person name="Shao Z."/>
        </authorList>
    </citation>
    <scope>NUCLEOTIDE SEQUENCE [LARGE SCALE GENOMIC DNA]</scope>
    <source>
        <strain evidence="7">1-1N</strain>
    </source>
</reference>
<sequence>MFNGNCITCHHPTKTISAPAVVEFKERYMNAFRDKDEFVSYMATWVEHPKAETSLMHDAIEKHELMPELGFDKEMLKIICEYIYETDFTKKDVEYWRD</sequence>
<evidence type="ECO:0000313" key="7">
    <source>
        <dbReference type="Proteomes" id="UP000326061"/>
    </source>
</evidence>
<feature type="domain" description="Cytochrome c" evidence="5">
    <location>
        <begin position="1"/>
        <end position="87"/>
    </location>
</feature>
<keyword evidence="2 4" id="KW-0479">Metal-binding</keyword>
<dbReference type="GO" id="GO:0009055">
    <property type="term" value="F:electron transfer activity"/>
    <property type="evidence" value="ECO:0007669"/>
    <property type="project" value="InterPro"/>
</dbReference>
<protein>
    <submittedName>
        <fullName evidence="6">Cytochrome C</fullName>
    </submittedName>
</protein>
<proteinExistence type="predicted"/>
<keyword evidence="7" id="KW-1185">Reference proteome</keyword>
<evidence type="ECO:0000259" key="5">
    <source>
        <dbReference type="PROSITE" id="PS51007"/>
    </source>
</evidence>